<keyword evidence="6" id="KW-1185">Reference proteome</keyword>
<keyword evidence="3" id="KW-0975">Bacterial flagellum</keyword>
<dbReference type="Pfam" id="PF00700">
    <property type="entry name" value="Flagellin_C"/>
    <property type="match status" value="1"/>
</dbReference>
<dbReference type="InterPro" id="IPR001492">
    <property type="entry name" value="Flagellin"/>
</dbReference>
<accession>A0ABT2CVT8</accession>
<dbReference type="SUPFAM" id="SSF64518">
    <property type="entry name" value="Phase 1 flagellin"/>
    <property type="match status" value="1"/>
</dbReference>
<sequence length="244" mass="24174">MATAITSQLSSSGYTATVDSGKIKITNNTDGSAAVQVTQTTASAAAGITTATGTAGVTSGSVSLAAGDFTITNSGGSTIDLKGSYASADDLAAEINKSVSGVYASVSGGKLSLTSSGDLTLGGTQASAMGFASTSIKANTGSLTGTNVKTTDAALSTVQRVDSALSSVSSLRSQFGAIQNRFDSVISNLSSSSENLTASRSRIQDTDFAAETASLTRGQILQQAGTAMLAQANSLPNGVLSLLR</sequence>
<comment type="caution">
    <text evidence="5">The sequence shown here is derived from an EMBL/GenBank/DDBJ whole genome shotgun (WGS) entry which is preliminary data.</text>
</comment>
<evidence type="ECO:0000313" key="6">
    <source>
        <dbReference type="Proteomes" id="UP001204621"/>
    </source>
</evidence>
<dbReference type="Gene3D" id="2.170.280.10">
    <property type="entry name" value="f41 fragment of flagellin, middle domain"/>
    <property type="match status" value="1"/>
</dbReference>
<dbReference type="Gene3D" id="6.10.10.10">
    <property type="entry name" value="Flagellar export chaperone, C-terminal domain"/>
    <property type="match status" value="1"/>
</dbReference>
<dbReference type="EMBL" id="JANUGU010000002">
    <property type="protein sequence ID" value="MCS0658094.1"/>
    <property type="molecule type" value="Genomic_DNA"/>
</dbReference>
<dbReference type="Gene3D" id="2.30.220.10">
    <property type="entry name" value="f41 fragment of flagellin, C-terminal domain"/>
    <property type="match status" value="1"/>
</dbReference>
<dbReference type="InterPro" id="IPR046358">
    <property type="entry name" value="Flagellin_C"/>
</dbReference>
<name>A0ABT2CVT8_9BURK</name>
<dbReference type="PANTHER" id="PTHR42792">
    <property type="entry name" value="FLAGELLIN"/>
    <property type="match status" value="1"/>
</dbReference>
<protein>
    <submittedName>
        <fullName evidence="5">Flagellin</fullName>
    </submittedName>
</protein>
<comment type="similarity">
    <text evidence="2">Belongs to the bacterial flagellin family.</text>
</comment>
<dbReference type="Gene3D" id="1.20.1330.10">
    <property type="entry name" value="f41 fragment of flagellin, N-terminal domain"/>
    <property type="match status" value="1"/>
</dbReference>
<proteinExistence type="inferred from homology"/>
<keyword evidence="5" id="KW-0969">Cilium</keyword>
<keyword evidence="5" id="KW-0966">Cell projection</keyword>
<dbReference type="Proteomes" id="UP001204621">
    <property type="component" value="Unassembled WGS sequence"/>
</dbReference>
<reference evidence="5 6" key="1">
    <citation type="submission" date="2022-08" db="EMBL/GenBank/DDBJ databases">
        <title>Reclassification of Massilia species as members of the genera Telluria, Duganella, Pseudoduganella, Mokoshia gen. nov. and Zemynaea gen. nov. using orthogonal and non-orthogonal genome-based approaches.</title>
        <authorList>
            <person name="Bowman J.P."/>
        </authorList>
    </citation>
    <scope>NUCLEOTIDE SEQUENCE [LARGE SCALE GENOMIC DNA]</scope>
    <source>
        <strain evidence="5 6">JCM 31606</strain>
    </source>
</reference>
<keyword evidence="5" id="KW-0282">Flagellum</keyword>
<organism evidence="5 6">
    <name type="scientific">Massilia terrae</name>
    <dbReference type="NCBI Taxonomy" id="1811224"/>
    <lineage>
        <taxon>Bacteria</taxon>
        <taxon>Pseudomonadati</taxon>
        <taxon>Pseudomonadota</taxon>
        <taxon>Betaproteobacteria</taxon>
        <taxon>Burkholderiales</taxon>
        <taxon>Oxalobacteraceae</taxon>
        <taxon>Telluria group</taxon>
        <taxon>Massilia</taxon>
    </lineage>
</organism>
<evidence type="ECO:0000256" key="1">
    <source>
        <dbReference type="ARBA" id="ARBA00004365"/>
    </source>
</evidence>
<evidence type="ECO:0000259" key="4">
    <source>
        <dbReference type="Pfam" id="PF00700"/>
    </source>
</evidence>
<comment type="subcellular location">
    <subcellularLocation>
        <location evidence="1">Bacterial flagellum</location>
    </subcellularLocation>
</comment>
<evidence type="ECO:0000256" key="2">
    <source>
        <dbReference type="ARBA" id="ARBA00005709"/>
    </source>
</evidence>
<gene>
    <name evidence="5" type="ORF">NX778_08465</name>
</gene>
<dbReference type="InterPro" id="IPR042187">
    <property type="entry name" value="Flagellin_C_sub2"/>
</dbReference>
<evidence type="ECO:0000256" key="3">
    <source>
        <dbReference type="ARBA" id="ARBA00023143"/>
    </source>
</evidence>
<evidence type="ECO:0000313" key="5">
    <source>
        <dbReference type="EMBL" id="MCS0658094.1"/>
    </source>
</evidence>
<feature type="domain" description="Flagellin C-terminal" evidence="4">
    <location>
        <begin position="159"/>
        <end position="243"/>
    </location>
</feature>
<dbReference type="PANTHER" id="PTHR42792:SF2">
    <property type="entry name" value="FLAGELLIN"/>
    <property type="match status" value="1"/>
</dbReference>